<evidence type="ECO:0000313" key="2">
    <source>
        <dbReference type="EMBL" id="QTC47918.1"/>
    </source>
</evidence>
<proteinExistence type="predicted"/>
<dbReference type="CDD" id="cd04186">
    <property type="entry name" value="GT_2_like_c"/>
    <property type="match status" value="1"/>
</dbReference>
<dbReference type="Pfam" id="PF00535">
    <property type="entry name" value="Glycos_transf_2"/>
    <property type="match status" value="1"/>
</dbReference>
<organism evidence="2 3">
    <name type="scientific">Pantoea ananas</name>
    <name type="common">Erwinia uredovora</name>
    <dbReference type="NCBI Taxonomy" id="553"/>
    <lineage>
        <taxon>Bacteria</taxon>
        <taxon>Pseudomonadati</taxon>
        <taxon>Pseudomonadota</taxon>
        <taxon>Gammaproteobacteria</taxon>
        <taxon>Enterobacterales</taxon>
        <taxon>Erwiniaceae</taxon>
        <taxon>Pantoea</taxon>
    </lineage>
</organism>
<dbReference type="Proteomes" id="UP000663901">
    <property type="component" value="Chromosome"/>
</dbReference>
<dbReference type="Gene3D" id="3.90.550.10">
    <property type="entry name" value="Spore Coat Polysaccharide Biosynthesis Protein SpsA, Chain A"/>
    <property type="match status" value="2"/>
</dbReference>
<accession>A0A8A4K7V5</accession>
<dbReference type="AlphaFoldDB" id="A0A8A4K7V5"/>
<evidence type="ECO:0000313" key="3">
    <source>
        <dbReference type="Proteomes" id="UP000663901"/>
    </source>
</evidence>
<sequence>MSRLLISIDRFEHFSIHVNEALDIIDVFLSLGWQVDVVTSTYGKTVSFELERLRQNPDFRIISEKLGTLADEYGLILVYKGFFSQKLLSSVGLFSRTAPVIFRHFYDYHDVYMPWGVELENQLASLSLSLSPAISERLLQNGLLPGQVEVLPYTFSPAFNAFNAFGQRRIRTELKKVLYFAPDISAEMYELQQQLKAQAISLEWFDCSQPVSRIEPEWLNNYDAVIGSDEIVAKSLILGIPVFLASTNYVEGYLGEHNFSEFDKSHFTVVNLQFCPDADEWIELLKRGFKDALQWTLANEDRFRNQWDLSCAIDKIISLPLVAKKWSMDERAHHALRFHSQSVLSWVDKNYSIEQWLKERRITDARRAALLSFIGAVPESGHIGVVIVNEKGNAADCKRSLAAVREQTLPPSTISLLSDDDVVLDEGTFARCEKGWLAELNHLLKDTSAPSAFIVVMAGDELLPDALLLMAEHRLRYPDTAFWYCDESFNDENNEPGVILRPAPNIDLLRSTPYVGRTLMFDKHKAQAAGGITDEMNPLGLYQLLWQCIEQQGPGALGHLSEVVVKSSKDNGRWFEESHYSAAYQDVVKAHLQRLGITASLDAGMNLGTMRVRYHWDAKPLVSIIIPTRDHAALLRTCIDTLMEKTRYPYYELLIVDNQSVDEQACAFLNDLEKLNIEQIKVLRYDAPFNFAAINNRAAEQARGDILLFLNNDCQITHPDWLDALLEHALRPEIALAGARLEYQDGRIQHGGFLLGVQNGVDSPWDGVDGEARGFQRYLQTEHNLAAVSASCMMVRKSVFFSLGGFAEQEYPLYFADVDLGLRALQQGYLNVWTPWSRVRHMGGATRLMTEKFHVQERPFLHDYSKLRSQWRSMLLRDPSNNQQMQRAGKAFTLGAGTARFQQPLPGRPLPVVLAHHVDWQGCGNHRIVQPFKALESNLLLEGGMTQQIPGVMEVALLQPDIILLESLSGSRFPSIMKQYRDVSDAKIVVEYDDFLLNVPLKNGNRNHFPQQIVKNLRKVMESADWVVVSTAPLAEAYSRFHADIRIAQNRLAEAQWGHLLSQRGVGRKVRIGWAGGSTHTGDLQILLPIIKELEDKVEWVFMGMKPRGVHCEFHPGVPFEMYPEKLASLNLDLALVPLEINQFNECKSNLRLLEIGTCGVPIIATSIEPYRCGLPVTLVENRFKDWMGAIRSHLGDMEATYHLGDQLRAAVHQDWYLREHGLNEWQKGWLTQ</sequence>
<gene>
    <name evidence="2" type="ORF">H0Z12_10350</name>
</gene>
<dbReference type="GO" id="GO:0016740">
    <property type="term" value="F:transferase activity"/>
    <property type="evidence" value="ECO:0007669"/>
    <property type="project" value="UniProtKB-KW"/>
</dbReference>
<reference evidence="2" key="1">
    <citation type="submission" date="2020-07" db="EMBL/GenBank/DDBJ databases">
        <title>Genome Sequences for Panteoa spp. that cause Center Rot in Onions.</title>
        <authorList>
            <person name="Asselin J.A."/>
            <person name="Helmann T."/>
            <person name="Beer S."/>
            <person name="Stodghill P."/>
        </authorList>
    </citation>
    <scope>NUCLEOTIDE SEQUENCE</scope>
    <source>
        <strain evidence="2">OC5a</strain>
    </source>
</reference>
<dbReference type="PANTHER" id="PTHR43179:SF7">
    <property type="entry name" value="RHAMNOSYLTRANSFERASE WBBL"/>
    <property type="match status" value="1"/>
</dbReference>
<dbReference type="InterPro" id="IPR001173">
    <property type="entry name" value="Glyco_trans_2-like"/>
</dbReference>
<dbReference type="PANTHER" id="PTHR43179">
    <property type="entry name" value="RHAMNOSYLTRANSFERASE WBBL"/>
    <property type="match status" value="1"/>
</dbReference>
<keyword evidence="2" id="KW-0808">Transferase</keyword>
<evidence type="ECO:0000259" key="1">
    <source>
        <dbReference type="Pfam" id="PF00535"/>
    </source>
</evidence>
<dbReference type="EMBL" id="CP059084">
    <property type="protein sequence ID" value="QTC47918.1"/>
    <property type="molecule type" value="Genomic_DNA"/>
</dbReference>
<dbReference type="RefSeq" id="WP_174260825.1">
    <property type="nucleotide sequence ID" value="NZ_CP059084.1"/>
</dbReference>
<dbReference type="InterPro" id="IPR029044">
    <property type="entry name" value="Nucleotide-diphossugar_trans"/>
</dbReference>
<feature type="domain" description="Glycosyltransferase 2-like" evidence="1">
    <location>
        <begin position="623"/>
        <end position="800"/>
    </location>
</feature>
<protein>
    <submittedName>
        <fullName evidence="2">Glycosyltransferase</fullName>
    </submittedName>
</protein>
<name>A0A8A4K7V5_PANAN</name>
<dbReference type="SUPFAM" id="SSF53448">
    <property type="entry name" value="Nucleotide-diphospho-sugar transferases"/>
    <property type="match status" value="2"/>
</dbReference>